<dbReference type="EC" id="2.7.13.3" evidence="2"/>
<keyword evidence="5" id="KW-0547">Nucleotide-binding</keyword>
<keyword evidence="10" id="KW-0812">Transmembrane</keyword>
<dbReference type="PANTHER" id="PTHR43065">
    <property type="entry name" value="SENSOR HISTIDINE KINASE"/>
    <property type="match status" value="1"/>
</dbReference>
<dbReference type="PROSITE" id="PS50112">
    <property type="entry name" value="PAS"/>
    <property type="match status" value="1"/>
</dbReference>
<dbReference type="PROSITE" id="PS50109">
    <property type="entry name" value="HIS_KIN"/>
    <property type="match status" value="1"/>
</dbReference>
<evidence type="ECO:0000256" key="4">
    <source>
        <dbReference type="ARBA" id="ARBA00022679"/>
    </source>
</evidence>
<keyword evidence="14" id="KW-1185">Reference proteome</keyword>
<dbReference type="CDD" id="cd00130">
    <property type="entry name" value="PAS"/>
    <property type="match status" value="1"/>
</dbReference>
<dbReference type="NCBIfam" id="TIGR00229">
    <property type="entry name" value="sensory_box"/>
    <property type="match status" value="1"/>
</dbReference>
<proteinExistence type="predicted"/>
<dbReference type="SMART" id="SM00388">
    <property type="entry name" value="HisKA"/>
    <property type="match status" value="1"/>
</dbReference>
<dbReference type="InterPro" id="IPR003594">
    <property type="entry name" value="HATPase_dom"/>
</dbReference>
<evidence type="ECO:0000256" key="10">
    <source>
        <dbReference type="SAM" id="Phobius"/>
    </source>
</evidence>
<keyword evidence="3" id="KW-0597">Phosphoprotein</keyword>
<evidence type="ECO:0000259" key="11">
    <source>
        <dbReference type="PROSITE" id="PS50109"/>
    </source>
</evidence>
<dbReference type="InterPro" id="IPR000014">
    <property type="entry name" value="PAS"/>
</dbReference>
<comment type="caution">
    <text evidence="13">The sequence shown here is derived from an EMBL/GenBank/DDBJ whole genome shotgun (WGS) entry which is preliminary data.</text>
</comment>
<comment type="catalytic activity">
    <reaction evidence="1">
        <text>ATP + protein L-histidine = ADP + protein N-phospho-L-histidine.</text>
        <dbReference type="EC" id="2.7.13.3"/>
    </reaction>
</comment>
<dbReference type="InterPro" id="IPR004358">
    <property type="entry name" value="Sig_transdc_His_kin-like_C"/>
</dbReference>
<dbReference type="Proteomes" id="UP000619761">
    <property type="component" value="Unassembled WGS sequence"/>
</dbReference>
<feature type="coiled-coil region" evidence="9">
    <location>
        <begin position="25"/>
        <end position="52"/>
    </location>
</feature>
<dbReference type="Pfam" id="PF02518">
    <property type="entry name" value="HATPase_c"/>
    <property type="match status" value="1"/>
</dbReference>
<evidence type="ECO:0000256" key="5">
    <source>
        <dbReference type="ARBA" id="ARBA00022741"/>
    </source>
</evidence>
<dbReference type="SUPFAM" id="SSF47384">
    <property type="entry name" value="Homodimeric domain of signal transducing histidine kinase"/>
    <property type="match status" value="1"/>
</dbReference>
<keyword evidence="6" id="KW-0418">Kinase</keyword>
<dbReference type="Gene3D" id="3.30.565.10">
    <property type="entry name" value="Histidine kinase-like ATPase, C-terminal domain"/>
    <property type="match status" value="1"/>
</dbReference>
<dbReference type="InterPro" id="IPR003661">
    <property type="entry name" value="HisK_dim/P_dom"/>
</dbReference>
<feature type="domain" description="Histidine kinase" evidence="11">
    <location>
        <begin position="220"/>
        <end position="466"/>
    </location>
</feature>
<dbReference type="InterPro" id="IPR013767">
    <property type="entry name" value="PAS_fold"/>
</dbReference>
<dbReference type="SUPFAM" id="SSF55785">
    <property type="entry name" value="PYP-like sensor domain (PAS domain)"/>
    <property type="match status" value="1"/>
</dbReference>
<gene>
    <name evidence="13" type="ORF">GCM10011613_13000</name>
</gene>
<dbReference type="InterPro" id="IPR035965">
    <property type="entry name" value="PAS-like_dom_sf"/>
</dbReference>
<dbReference type="SMART" id="SM00387">
    <property type="entry name" value="HATPase_c"/>
    <property type="match status" value="1"/>
</dbReference>
<keyword evidence="10" id="KW-1133">Transmembrane helix</keyword>
<keyword evidence="8" id="KW-0902">Two-component regulatory system</keyword>
<dbReference type="Pfam" id="PF00512">
    <property type="entry name" value="HisKA"/>
    <property type="match status" value="1"/>
</dbReference>
<dbReference type="InterPro" id="IPR036890">
    <property type="entry name" value="HATPase_C_sf"/>
</dbReference>
<sequence>METSLSLLIIIAGLLVIQTILIAGLQRSRIKNKAAKNLLKLHQKELEQKIQDRTQSLYQKNTELENAIQSHKIIATQLQDTKRHLQTMINSVPDILVGVAADGRVTYWNIAAFEKTGLSFDKALGTHITTALPHLPISEDQLEEIIKHQQPFINRQLQQIENDEPRFYDLRIYPLISGQVSSGQTSGAVIQLKDVTQRVQLENMMIQNEKMSSLGELAAGIAHEINNPLGIILHNVQNIIRRTSPELDSNKEIAHKHQLDFSNFNHYLSEREIPQFLENIREAGERAGRIVTNMLEFSHSNHNEKSWVDIPKLIEQAIEFNRNAGFAEQTKMADIKVVSQFSADFPSVFASAAELQQVFLNLLRNAYQALSSDDYKHPEELRVEISGYVKKSDVVIEISDNGPGIKDNIKDHIFEPFFTTKEVGKGTGLGLSVSYFIITEHHKGKISVSSHYGKGAVFKIRLPMAGERQFSLNI</sequence>
<evidence type="ECO:0000313" key="14">
    <source>
        <dbReference type="Proteomes" id="UP000619761"/>
    </source>
</evidence>
<dbReference type="SMART" id="SM00091">
    <property type="entry name" value="PAS"/>
    <property type="match status" value="1"/>
</dbReference>
<dbReference type="PANTHER" id="PTHR43065:SF42">
    <property type="entry name" value="TWO-COMPONENT SENSOR PPRA"/>
    <property type="match status" value="1"/>
</dbReference>
<evidence type="ECO:0000256" key="9">
    <source>
        <dbReference type="SAM" id="Coils"/>
    </source>
</evidence>
<organism evidence="13 14">
    <name type="scientific">Cellvibrio zantedeschiae</name>
    <dbReference type="NCBI Taxonomy" id="1237077"/>
    <lineage>
        <taxon>Bacteria</taxon>
        <taxon>Pseudomonadati</taxon>
        <taxon>Pseudomonadota</taxon>
        <taxon>Gammaproteobacteria</taxon>
        <taxon>Cellvibrionales</taxon>
        <taxon>Cellvibrionaceae</taxon>
        <taxon>Cellvibrio</taxon>
    </lineage>
</organism>
<reference evidence="14" key="1">
    <citation type="journal article" date="2019" name="Int. J. Syst. Evol. Microbiol.">
        <title>The Global Catalogue of Microorganisms (GCM) 10K type strain sequencing project: providing services to taxonomists for standard genome sequencing and annotation.</title>
        <authorList>
            <consortium name="The Broad Institute Genomics Platform"/>
            <consortium name="The Broad Institute Genome Sequencing Center for Infectious Disease"/>
            <person name="Wu L."/>
            <person name="Ma J."/>
        </authorList>
    </citation>
    <scope>NUCLEOTIDE SEQUENCE [LARGE SCALE GENOMIC DNA]</scope>
    <source>
        <strain evidence="14">KCTC 32239</strain>
    </source>
</reference>
<evidence type="ECO:0000256" key="8">
    <source>
        <dbReference type="ARBA" id="ARBA00023012"/>
    </source>
</evidence>
<feature type="domain" description="PAS" evidence="12">
    <location>
        <begin position="81"/>
        <end position="125"/>
    </location>
</feature>
<keyword evidence="9" id="KW-0175">Coiled coil</keyword>
<dbReference type="SUPFAM" id="SSF55874">
    <property type="entry name" value="ATPase domain of HSP90 chaperone/DNA topoisomerase II/histidine kinase"/>
    <property type="match status" value="1"/>
</dbReference>
<dbReference type="CDD" id="cd00082">
    <property type="entry name" value="HisKA"/>
    <property type="match status" value="1"/>
</dbReference>
<evidence type="ECO:0000256" key="2">
    <source>
        <dbReference type="ARBA" id="ARBA00012438"/>
    </source>
</evidence>
<evidence type="ECO:0000256" key="3">
    <source>
        <dbReference type="ARBA" id="ARBA00022553"/>
    </source>
</evidence>
<dbReference type="InterPro" id="IPR005467">
    <property type="entry name" value="His_kinase_dom"/>
</dbReference>
<keyword evidence="10" id="KW-0472">Membrane</keyword>
<protein>
    <recommendedName>
        <fullName evidence="2">histidine kinase</fullName>
        <ecNumber evidence="2">2.7.13.3</ecNumber>
    </recommendedName>
</protein>
<dbReference type="PRINTS" id="PR00344">
    <property type="entry name" value="BCTRLSENSOR"/>
</dbReference>
<dbReference type="Gene3D" id="3.30.450.20">
    <property type="entry name" value="PAS domain"/>
    <property type="match status" value="1"/>
</dbReference>
<evidence type="ECO:0000256" key="1">
    <source>
        <dbReference type="ARBA" id="ARBA00000085"/>
    </source>
</evidence>
<dbReference type="EMBL" id="BMYZ01000001">
    <property type="protein sequence ID" value="GGY70017.1"/>
    <property type="molecule type" value="Genomic_DNA"/>
</dbReference>
<keyword evidence="4" id="KW-0808">Transferase</keyword>
<name>A0ABQ3AXH1_9GAMM</name>
<feature type="transmembrane region" description="Helical" evidence="10">
    <location>
        <begin position="6"/>
        <end position="25"/>
    </location>
</feature>
<evidence type="ECO:0000313" key="13">
    <source>
        <dbReference type="EMBL" id="GGY70017.1"/>
    </source>
</evidence>
<dbReference type="Gene3D" id="1.10.287.130">
    <property type="match status" value="1"/>
</dbReference>
<evidence type="ECO:0000256" key="7">
    <source>
        <dbReference type="ARBA" id="ARBA00022840"/>
    </source>
</evidence>
<dbReference type="Pfam" id="PF00989">
    <property type="entry name" value="PAS"/>
    <property type="match status" value="1"/>
</dbReference>
<dbReference type="InterPro" id="IPR036097">
    <property type="entry name" value="HisK_dim/P_sf"/>
</dbReference>
<evidence type="ECO:0000259" key="12">
    <source>
        <dbReference type="PROSITE" id="PS50112"/>
    </source>
</evidence>
<keyword evidence="7" id="KW-0067">ATP-binding</keyword>
<accession>A0ABQ3AXH1</accession>
<evidence type="ECO:0000256" key="6">
    <source>
        <dbReference type="ARBA" id="ARBA00022777"/>
    </source>
</evidence>